<dbReference type="Proteomes" id="UP000287563">
    <property type="component" value="Unassembled WGS sequence"/>
</dbReference>
<proteinExistence type="predicted"/>
<feature type="transmembrane region" description="Helical" evidence="1">
    <location>
        <begin position="284"/>
        <end position="306"/>
    </location>
</feature>
<feature type="transmembrane region" description="Helical" evidence="1">
    <location>
        <begin position="20"/>
        <end position="37"/>
    </location>
</feature>
<dbReference type="AlphaFoldDB" id="A0A444JQB9"/>
<comment type="caution">
    <text evidence="2">The sequence shown here is derived from an EMBL/GenBank/DDBJ whole genome shotgun (WGS) entry which is preliminary data.</text>
</comment>
<keyword evidence="1" id="KW-0472">Membrane</keyword>
<feature type="transmembrane region" description="Helical" evidence="1">
    <location>
        <begin position="398"/>
        <end position="419"/>
    </location>
</feature>
<name>A0A444JQB9_9GAMM</name>
<keyword evidence="3" id="KW-1185">Reference proteome</keyword>
<evidence type="ECO:0000313" key="3">
    <source>
        <dbReference type="Proteomes" id="UP000287563"/>
    </source>
</evidence>
<feature type="transmembrane region" description="Helical" evidence="1">
    <location>
        <begin position="246"/>
        <end position="264"/>
    </location>
</feature>
<feature type="transmembrane region" description="Helical" evidence="1">
    <location>
        <begin position="90"/>
        <end position="111"/>
    </location>
</feature>
<keyword evidence="1" id="KW-1133">Transmembrane helix</keyword>
<feature type="transmembrane region" description="Helical" evidence="1">
    <location>
        <begin position="149"/>
        <end position="171"/>
    </location>
</feature>
<protein>
    <submittedName>
        <fullName evidence="2">Uncharacterized protein</fullName>
    </submittedName>
</protein>
<evidence type="ECO:0000256" key="1">
    <source>
        <dbReference type="SAM" id="Phobius"/>
    </source>
</evidence>
<reference evidence="2 3" key="1">
    <citation type="submission" date="2018-11" db="EMBL/GenBank/DDBJ databases">
        <title>Photobacterium sp. BEI247 sp. nov., a marine bacterium isolated from Yongle Blue Hole in the South China Sea.</title>
        <authorList>
            <person name="Wang X."/>
        </authorList>
    </citation>
    <scope>NUCLEOTIDE SEQUENCE [LARGE SCALE GENOMIC DNA]</scope>
    <source>
        <strain evidence="3">BEI247</strain>
    </source>
</reference>
<evidence type="ECO:0000313" key="2">
    <source>
        <dbReference type="EMBL" id="RWX55300.1"/>
    </source>
</evidence>
<feature type="transmembrane region" description="Helical" evidence="1">
    <location>
        <begin position="222"/>
        <end position="240"/>
    </location>
</feature>
<dbReference type="RefSeq" id="WP_128784111.1">
    <property type="nucleotide sequence ID" value="NZ_RJLM01000004.1"/>
</dbReference>
<feature type="transmembrane region" description="Helical" evidence="1">
    <location>
        <begin position="191"/>
        <end position="210"/>
    </location>
</feature>
<feature type="transmembrane region" description="Helical" evidence="1">
    <location>
        <begin position="57"/>
        <end position="78"/>
    </location>
</feature>
<feature type="transmembrane region" description="Helical" evidence="1">
    <location>
        <begin position="373"/>
        <end position="392"/>
    </location>
</feature>
<dbReference type="EMBL" id="RJLM01000004">
    <property type="protein sequence ID" value="RWX55300.1"/>
    <property type="molecule type" value="Genomic_DNA"/>
</dbReference>
<gene>
    <name evidence="2" type="ORF">EDI28_12100</name>
</gene>
<keyword evidence="1" id="KW-0812">Transmembrane</keyword>
<organism evidence="2 3">
    <name type="scientific">Photobacterium chitinilyticum</name>
    <dbReference type="NCBI Taxonomy" id="2485123"/>
    <lineage>
        <taxon>Bacteria</taxon>
        <taxon>Pseudomonadati</taxon>
        <taxon>Pseudomonadota</taxon>
        <taxon>Gammaproteobacteria</taxon>
        <taxon>Vibrionales</taxon>
        <taxon>Vibrionaceae</taxon>
        <taxon>Photobacterium</taxon>
    </lineage>
</organism>
<sequence>MRLTGLNFDEIPRLDVPLRFYLTAPFFAVVVSLLLIWQGDYIWLGRWMPASLAITHLVAIGMMAMIMIGSLFQIMPVLCGAPIKIPPLPLILMQAGLIFGTLALSAGFFGWPTFGGSFLLLALSLGYFIVSLLRVLIFKAAGQQTRMPIMLAAIALGFVLLAGLLLLAGYLWGYYPVPGKNLTHLHAGTGIFGWVLLLIMAVSFQVIPMFHVTPEFPRYWRIALPVMLVIGLVSIVVATLVQVSFYFSSALIAGVGILYSIIGLSRLRARKRKLPDVVVSYWQWAYSCLILGCLLMIAMPIIPLPLQGKAEVFIALTIGMGFVLGVIQGMLLKIVPFLISLHLQPIAMANPNAMMLLPDHYSLISRKQMKIQFWLYLLGMVSIVVSLCYPPATASIGLVMLLNWLWIGYNILTASSMFYNVRKQMLAS</sequence>
<dbReference type="OrthoDB" id="5295665at2"/>
<feature type="transmembrane region" description="Helical" evidence="1">
    <location>
        <begin position="312"/>
        <end position="332"/>
    </location>
</feature>
<accession>A0A444JQB9</accession>
<feature type="transmembrane region" description="Helical" evidence="1">
    <location>
        <begin position="117"/>
        <end position="137"/>
    </location>
</feature>